<dbReference type="PANTHER" id="PTHR47505">
    <property type="entry name" value="DNA UTILIZATION PROTEIN YHGH"/>
    <property type="match status" value="1"/>
</dbReference>
<evidence type="ECO:0000313" key="3">
    <source>
        <dbReference type="EMBL" id="SES71967.1"/>
    </source>
</evidence>
<dbReference type="EMBL" id="FOHJ01000001">
    <property type="protein sequence ID" value="SES71967.1"/>
    <property type="molecule type" value="Genomic_DNA"/>
</dbReference>
<evidence type="ECO:0000313" key="4">
    <source>
        <dbReference type="Proteomes" id="UP000199095"/>
    </source>
</evidence>
<dbReference type="Pfam" id="PF18912">
    <property type="entry name" value="DZR_2"/>
    <property type="match status" value="1"/>
</dbReference>
<dbReference type="RefSeq" id="WP_093131197.1">
    <property type="nucleotide sequence ID" value="NZ_FOHJ01000001.1"/>
</dbReference>
<dbReference type="InterPro" id="IPR029057">
    <property type="entry name" value="PRTase-like"/>
</dbReference>
<dbReference type="SUPFAM" id="SSF53271">
    <property type="entry name" value="PRTase-like"/>
    <property type="match status" value="1"/>
</dbReference>
<dbReference type="InterPro" id="IPR044005">
    <property type="entry name" value="DZR_2"/>
</dbReference>
<accession>A0A1H9YSD3</accession>
<reference evidence="4" key="1">
    <citation type="submission" date="2016-10" db="EMBL/GenBank/DDBJ databases">
        <authorList>
            <person name="Varghese N."/>
            <person name="Submissions S."/>
        </authorList>
    </citation>
    <scope>NUCLEOTIDE SEQUENCE [LARGE SCALE GENOMIC DNA]</scope>
    <source>
        <strain evidence="4">CGMCC 1.3566</strain>
    </source>
</reference>
<sequence>MFCLWCHEEIIPDITWKNVFQFFGKDRKLCEDCQQKLPYIEGPVCPTCSKPTEHGEVCRDCRTWTSHPTLGESLIQNVSVFSYTPFMKDIMAKWKYRGDYELVNMFKAGMEKRFKDNFHKQVLTLVPIPLSKTREQERGFNQAEALAGLLGLPMIHALARVRNEKQAKKSRAERLQSKNPFQLKHRMDTPVLLIDDLYTTGTTLHWAAFLLKSAGCPKVYSFTLIRS</sequence>
<dbReference type="PANTHER" id="PTHR47505:SF1">
    <property type="entry name" value="DNA UTILIZATION PROTEIN YHGH"/>
    <property type="match status" value="1"/>
</dbReference>
<feature type="domain" description="Double zinc ribbon" evidence="2">
    <location>
        <begin position="24"/>
        <end position="62"/>
    </location>
</feature>
<organism evidence="3 4">
    <name type="scientific">Salinibacillus kushneri</name>
    <dbReference type="NCBI Taxonomy" id="237682"/>
    <lineage>
        <taxon>Bacteria</taxon>
        <taxon>Bacillati</taxon>
        <taxon>Bacillota</taxon>
        <taxon>Bacilli</taxon>
        <taxon>Bacillales</taxon>
        <taxon>Bacillaceae</taxon>
        <taxon>Salinibacillus</taxon>
    </lineage>
</organism>
<dbReference type="CDD" id="cd06223">
    <property type="entry name" value="PRTases_typeI"/>
    <property type="match status" value="1"/>
</dbReference>
<evidence type="ECO:0000256" key="1">
    <source>
        <dbReference type="ARBA" id="ARBA00008007"/>
    </source>
</evidence>
<keyword evidence="4" id="KW-1185">Reference proteome</keyword>
<proteinExistence type="inferred from homology"/>
<comment type="similarity">
    <text evidence="1">Belongs to the ComF/GntX family.</text>
</comment>
<protein>
    <submittedName>
        <fullName evidence="3">Competence protein ComFC</fullName>
    </submittedName>
</protein>
<name>A0A1H9YSD3_9BACI</name>
<dbReference type="AlphaFoldDB" id="A0A1H9YSD3"/>
<dbReference type="Gene3D" id="3.40.50.2020">
    <property type="match status" value="1"/>
</dbReference>
<dbReference type="Proteomes" id="UP000199095">
    <property type="component" value="Unassembled WGS sequence"/>
</dbReference>
<gene>
    <name evidence="3" type="ORF">SAMN05421676_101274</name>
</gene>
<dbReference type="OrthoDB" id="9779910at2"/>
<dbReference type="InterPro" id="IPR051910">
    <property type="entry name" value="ComF/GntX_DNA_util-trans"/>
</dbReference>
<evidence type="ECO:0000259" key="2">
    <source>
        <dbReference type="Pfam" id="PF18912"/>
    </source>
</evidence>
<dbReference type="InterPro" id="IPR000836">
    <property type="entry name" value="PRTase_dom"/>
</dbReference>
<dbReference type="STRING" id="237682.SAMN05421676_101274"/>